<dbReference type="PROSITE" id="PS51118">
    <property type="entry name" value="HTH_HXLR"/>
    <property type="match status" value="1"/>
</dbReference>
<keyword evidence="3" id="KW-0804">Transcription</keyword>
<dbReference type="InterPro" id="IPR036390">
    <property type="entry name" value="WH_DNA-bd_sf"/>
</dbReference>
<dbReference type="Proteomes" id="UP000000391">
    <property type="component" value="Chromosome"/>
</dbReference>
<name>D7E7S3_METEZ</name>
<accession>D7E7S3</accession>
<keyword evidence="2" id="KW-0238">DNA-binding</keyword>
<dbReference type="SUPFAM" id="SSF46785">
    <property type="entry name" value="Winged helix' DNA-binding domain"/>
    <property type="match status" value="1"/>
</dbReference>
<dbReference type="STRING" id="644295.Metev_1282"/>
<evidence type="ECO:0000313" key="6">
    <source>
        <dbReference type="Proteomes" id="UP000000391"/>
    </source>
</evidence>
<evidence type="ECO:0000256" key="3">
    <source>
        <dbReference type="ARBA" id="ARBA00023163"/>
    </source>
</evidence>
<dbReference type="OrthoDB" id="10490at2157"/>
<dbReference type="InterPro" id="IPR036388">
    <property type="entry name" value="WH-like_DNA-bd_sf"/>
</dbReference>
<dbReference type="Pfam" id="PF01638">
    <property type="entry name" value="HxlR"/>
    <property type="match status" value="1"/>
</dbReference>
<dbReference type="AlphaFoldDB" id="D7E7S3"/>
<organism evidence="5 6">
    <name type="scientific">Methanohalobium evestigatum (strain ATCC BAA-1072 / DSM 3721 / NBRC 107634 / OCM 161 / Z-7303)</name>
    <dbReference type="NCBI Taxonomy" id="644295"/>
    <lineage>
        <taxon>Archaea</taxon>
        <taxon>Methanobacteriati</taxon>
        <taxon>Methanobacteriota</taxon>
        <taxon>Stenosarchaea group</taxon>
        <taxon>Methanomicrobia</taxon>
        <taxon>Methanosarcinales</taxon>
        <taxon>Methanosarcinaceae</taxon>
        <taxon>Methanohalobium</taxon>
    </lineage>
</organism>
<dbReference type="Gene3D" id="1.10.10.10">
    <property type="entry name" value="Winged helix-like DNA-binding domain superfamily/Winged helix DNA-binding domain"/>
    <property type="match status" value="1"/>
</dbReference>
<reference evidence="5 6" key="1">
    <citation type="submission" date="2010-06" db="EMBL/GenBank/DDBJ databases">
        <title>Complete sequence chromosome of Methanohalobium evestigatum Z-7303.</title>
        <authorList>
            <consortium name="US DOE Joint Genome Institute"/>
            <person name="Lucas S."/>
            <person name="Copeland A."/>
            <person name="Lapidus A."/>
            <person name="Cheng J.-F."/>
            <person name="Bruce D."/>
            <person name="Goodwin L."/>
            <person name="Pitluck S."/>
            <person name="Saunders E."/>
            <person name="Detter J.C."/>
            <person name="Han C."/>
            <person name="Tapia R."/>
            <person name="Land M."/>
            <person name="Hauser L."/>
            <person name="Kyrpides N."/>
            <person name="Mikhailova N."/>
            <person name="Sieprawska-Lupa M."/>
            <person name="Whitman W.B."/>
            <person name="Anderson I."/>
            <person name="Woyke T."/>
        </authorList>
    </citation>
    <scope>NUCLEOTIDE SEQUENCE [LARGE SCALE GENOMIC DNA]</scope>
    <source>
        <strain evidence="6">ATCC BAA-1072 / DSM 3721 / NBRC 107634 / OCM 161 / Z-7303</strain>
    </source>
</reference>
<sequence>MKRENNAHCKNVNCTQKGGNEVCLCPVGNVINVVSKKWALLIIATIGNNEKIRYTKIMKNLADISPKTLADRLKELENFGLIERETFDEIPPRVEYSLTQDGIELRDSMIPLMEWASKKKK</sequence>
<evidence type="ECO:0000313" key="5">
    <source>
        <dbReference type="EMBL" id="ADI74146.1"/>
    </source>
</evidence>
<dbReference type="GO" id="GO:0003677">
    <property type="term" value="F:DNA binding"/>
    <property type="evidence" value="ECO:0007669"/>
    <property type="project" value="UniProtKB-KW"/>
</dbReference>
<dbReference type="PANTHER" id="PTHR33204">
    <property type="entry name" value="TRANSCRIPTIONAL REGULATOR, MARR FAMILY"/>
    <property type="match status" value="1"/>
</dbReference>
<gene>
    <name evidence="5" type="ordered locus">Metev_1282</name>
</gene>
<dbReference type="InterPro" id="IPR002577">
    <property type="entry name" value="HTH_HxlR"/>
</dbReference>
<dbReference type="KEGG" id="mev:Metev_1282"/>
<keyword evidence="6" id="KW-1185">Reference proteome</keyword>
<evidence type="ECO:0000256" key="1">
    <source>
        <dbReference type="ARBA" id="ARBA00023015"/>
    </source>
</evidence>
<dbReference type="RefSeq" id="WP_013194712.1">
    <property type="nucleotide sequence ID" value="NC_014253.1"/>
</dbReference>
<feature type="domain" description="HTH hxlR-type" evidence="4">
    <location>
        <begin position="25"/>
        <end position="121"/>
    </location>
</feature>
<dbReference type="HOGENOM" id="CLU_111585_5_2_2"/>
<keyword evidence="1" id="KW-0805">Transcription regulation</keyword>
<dbReference type="EMBL" id="CP002069">
    <property type="protein sequence ID" value="ADI74146.1"/>
    <property type="molecule type" value="Genomic_DNA"/>
</dbReference>
<evidence type="ECO:0000256" key="2">
    <source>
        <dbReference type="ARBA" id="ARBA00023125"/>
    </source>
</evidence>
<evidence type="ECO:0000259" key="4">
    <source>
        <dbReference type="PROSITE" id="PS51118"/>
    </source>
</evidence>
<dbReference type="PANTHER" id="PTHR33204:SF18">
    <property type="entry name" value="TRANSCRIPTIONAL REGULATORY PROTEIN"/>
    <property type="match status" value="1"/>
</dbReference>
<proteinExistence type="predicted"/>
<dbReference type="GeneID" id="9346915"/>
<protein>
    <submittedName>
        <fullName evidence="5">Transcriptional regulator, HxlR family</fullName>
    </submittedName>
</protein>